<proteinExistence type="predicted"/>
<protein>
    <recommendedName>
        <fullName evidence="2">Phosphohydrolase</fullName>
    </recommendedName>
</protein>
<evidence type="ECO:0000313" key="1">
    <source>
        <dbReference type="EMBL" id="KUG24935.1"/>
    </source>
</evidence>
<dbReference type="Gene3D" id="1.10.3210.10">
    <property type="entry name" value="Hypothetical protein af1432"/>
    <property type="match status" value="1"/>
</dbReference>
<dbReference type="SUPFAM" id="SSF109604">
    <property type="entry name" value="HD-domain/PDEase-like"/>
    <property type="match status" value="1"/>
</dbReference>
<evidence type="ECO:0008006" key="2">
    <source>
        <dbReference type="Google" id="ProtNLM"/>
    </source>
</evidence>
<dbReference type="EMBL" id="LNQE01000796">
    <property type="protein sequence ID" value="KUG24935.1"/>
    <property type="molecule type" value="Genomic_DNA"/>
</dbReference>
<comment type="caution">
    <text evidence="1">The sequence shown here is derived from an EMBL/GenBank/DDBJ whole genome shotgun (WGS) entry which is preliminary data.</text>
</comment>
<dbReference type="InterPro" id="IPR006675">
    <property type="entry name" value="HDIG_dom"/>
</dbReference>
<dbReference type="NCBIfam" id="TIGR00277">
    <property type="entry name" value="HDIG"/>
    <property type="match status" value="1"/>
</dbReference>
<accession>A0A0W8FVJ4</accession>
<sequence>MRDKIKKIWPEIELIKDDDIKEKTYQCWEYTIENSPLEPEDLEEIPFSLLIDNCNISFMNHKRTAVQLSIEIAKIMENNFKDDVKINWDYLISGAILIDVGKLIEYEKVDGKLSTSKQGKLLRHPFSGVSIADRFGLPAEIQHIIAYHSKEGDLGKRTIESIIVHHADFVSFEPFKDETRLKV</sequence>
<organism evidence="1">
    <name type="scientific">hydrocarbon metagenome</name>
    <dbReference type="NCBI Taxonomy" id="938273"/>
    <lineage>
        <taxon>unclassified sequences</taxon>
        <taxon>metagenomes</taxon>
        <taxon>ecological metagenomes</taxon>
    </lineage>
</organism>
<dbReference type="AlphaFoldDB" id="A0A0W8FVJ4"/>
<name>A0A0W8FVJ4_9ZZZZ</name>
<gene>
    <name evidence="1" type="ORF">ASZ90_005251</name>
</gene>
<reference evidence="1" key="1">
    <citation type="journal article" date="2015" name="Proc. Natl. Acad. Sci. U.S.A.">
        <title>Networks of energetic and metabolic interactions define dynamics in microbial communities.</title>
        <authorList>
            <person name="Embree M."/>
            <person name="Liu J.K."/>
            <person name="Al-Bassam M.M."/>
            <person name="Zengler K."/>
        </authorList>
    </citation>
    <scope>NUCLEOTIDE SEQUENCE</scope>
</reference>